<protein>
    <submittedName>
        <fullName evidence="2">Pro-Pol polyprotein</fullName>
    </submittedName>
</protein>
<accession>A0AAW2LM78</accession>
<dbReference type="InterPro" id="IPR036397">
    <property type="entry name" value="RNaseH_sf"/>
</dbReference>
<reference evidence="2" key="1">
    <citation type="submission" date="2020-06" db="EMBL/GenBank/DDBJ databases">
        <authorList>
            <person name="Li T."/>
            <person name="Hu X."/>
            <person name="Zhang T."/>
            <person name="Song X."/>
            <person name="Zhang H."/>
            <person name="Dai N."/>
            <person name="Sheng W."/>
            <person name="Hou X."/>
            <person name="Wei L."/>
        </authorList>
    </citation>
    <scope>NUCLEOTIDE SEQUENCE</scope>
    <source>
        <strain evidence="2">G02</strain>
        <tissue evidence="2">Leaf</tissue>
    </source>
</reference>
<evidence type="ECO:0000313" key="2">
    <source>
        <dbReference type="EMBL" id="KAL0319572.1"/>
    </source>
</evidence>
<sequence>MVCFFLFLHFSSSKEDEEFNSSVVVDNVEDSSVGVSHEQNEKEFEKTSKTRGRFCKEADTAPYAIHPGTTKMYQNLRPYYWWQTMKKDVAEFVVKCMICQQVNFGLYQSIPEWKWEKITMAFLVGLPRTLRKHDAIWVIVDRLMKSAHFLSIRLGDSRDKLAELYVSEIMRLHGVPVSIVSDRDPRVISYFWGSLQRALGTKLHFSTVFHPQKDGQLERTIKP</sequence>
<name>A0AAW2LM78_SESRA</name>
<dbReference type="GO" id="GO:0003676">
    <property type="term" value="F:nucleic acid binding"/>
    <property type="evidence" value="ECO:0007669"/>
    <property type="project" value="InterPro"/>
</dbReference>
<organism evidence="2">
    <name type="scientific">Sesamum radiatum</name>
    <name type="common">Black benniseed</name>
    <dbReference type="NCBI Taxonomy" id="300843"/>
    <lineage>
        <taxon>Eukaryota</taxon>
        <taxon>Viridiplantae</taxon>
        <taxon>Streptophyta</taxon>
        <taxon>Embryophyta</taxon>
        <taxon>Tracheophyta</taxon>
        <taxon>Spermatophyta</taxon>
        <taxon>Magnoliopsida</taxon>
        <taxon>eudicotyledons</taxon>
        <taxon>Gunneridae</taxon>
        <taxon>Pentapetalae</taxon>
        <taxon>asterids</taxon>
        <taxon>lamiids</taxon>
        <taxon>Lamiales</taxon>
        <taxon>Pedaliaceae</taxon>
        <taxon>Sesamum</taxon>
    </lineage>
</organism>
<dbReference type="Gene3D" id="3.30.420.10">
    <property type="entry name" value="Ribonuclease H-like superfamily/Ribonuclease H"/>
    <property type="match status" value="1"/>
</dbReference>
<dbReference type="Pfam" id="PF17921">
    <property type="entry name" value="Integrase_H2C2"/>
    <property type="match status" value="1"/>
</dbReference>
<dbReference type="AlphaFoldDB" id="A0AAW2LM78"/>
<dbReference type="GO" id="GO:0015074">
    <property type="term" value="P:DNA integration"/>
    <property type="evidence" value="ECO:0007669"/>
    <property type="project" value="InterPro"/>
</dbReference>
<comment type="caution">
    <text evidence="2">The sequence shown here is derived from an EMBL/GenBank/DDBJ whole genome shotgun (WGS) entry which is preliminary data.</text>
</comment>
<gene>
    <name evidence="2" type="ORF">Sradi_5218700</name>
</gene>
<dbReference type="InterPro" id="IPR001584">
    <property type="entry name" value="Integrase_cat-core"/>
</dbReference>
<dbReference type="PROSITE" id="PS50994">
    <property type="entry name" value="INTEGRASE"/>
    <property type="match status" value="1"/>
</dbReference>
<dbReference type="SUPFAM" id="SSF53098">
    <property type="entry name" value="Ribonuclease H-like"/>
    <property type="match status" value="1"/>
</dbReference>
<reference evidence="2" key="2">
    <citation type="journal article" date="2024" name="Plant">
        <title>Genomic evolution and insights into agronomic trait innovations of Sesamum species.</title>
        <authorList>
            <person name="Miao H."/>
            <person name="Wang L."/>
            <person name="Qu L."/>
            <person name="Liu H."/>
            <person name="Sun Y."/>
            <person name="Le M."/>
            <person name="Wang Q."/>
            <person name="Wei S."/>
            <person name="Zheng Y."/>
            <person name="Lin W."/>
            <person name="Duan Y."/>
            <person name="Cao H."/>
            <person name="Xiong S."/>
            <person name="Wang X."/>
            <person name="Wei L."/>
            <person name="Li C."/>
            <person name="Ma Q."/>
            <person name="Ju M."/>
            <person name="Zhao R."/>
            <person name="Li G."/>
            <person name="Mu C."/>
            <person name="Tian Q."/>
            <person name="Mei H."/>
            <person name="Zhang T."/>
            <person name="Gao T."/>
            <person name="Zhang H."/>
        </authorList>
    </citation>
    <scope>NUCLEOTIDE SEQUENCE</scope>
    <source>
        <strain evidence="2">G02</strain>
    </source>
</reference>
<feature type="domain" description="Integrase catalytic" evidence="1">
    <location>
        <begin position="107"/>
        <end position="223"/>
    </location>
</feature>
<evidence type="ECO:0000259" key="1">
    <source>
        <dbReference type="PROSITE" id="PS50994"/>
    </source>
</evidence>
<proteinExistence type="predicted"/>
<dbReference type="InterPro" id="IPR012337">
    <property type="entry name" value="RNaseH-like_sf"/>
</dbReference>
<dbReference type="Gene3D" id="1.10.340.70">
    <property type="match status" value="1"/>
</dbReference>
<dbReference type="PANTHER" id="PTHR35046:SF26">
    <property type="entry name" value="RNA-DIRECTED DNA POLYMERASE"/>
    <property type="match status" value="1"/>
</dbReference>
<dbReference type="PANTHER" id="PTHR35046">
    <property type="entry name" value="ZINC KNUCKLE (CCHC-TYPE) FAMILY PROTEIN"/>
    <property type="match status" value="1"/>
</dbReference>
<dbReference type="InterPro" id="IPR041588">
    <property type="entry name" value="Integrase_H2C2"/>
</dbReference>
<dbReference type="EMBL" id="JACGWJ010000024">
    <property type="protein sequence ID" value="KAL0319572.1"/>
    <property type="molecule type" value="Genomic_DNA"/>
</dbReference>